<dbReference type="InterPro" id="IPR039532">
    <property type="entry name" value="TetR_C_Firmicutes"/>
</dbReference>
<feature type="DNA-binding region" description="H-T-H motif" evidence="2">
    <location>
        <begin position="26"/>
        <end position="45"/>
    </location>
</feature>
<comment type="caution">
    <text evidence="4">The sequence shown here is derived from an EMBL/GenBank/DDBJ whole genome shotgun (WGS) entry which is preliminary data.</text>
</comment>
<evidence type="ECO:0000313" key="4">
    <source>
        <dbReference type="EMBL" id="HJB75013.1"/>
    </source>
</evidence>
<sequence length="186" mass="21478">MAKETKMHILRGFSQLLDHNDFDKITVTMLVEKCNISRQTFYYHFADIQALINWGVQQYTHGCMETAKNAKDMKEATIIYLNEIEKNKLFLKKCLSSSLGQYMTKLIRNSIIEYSTEFYYRSIKTEYARADIAQFIIEFTANGVAGFILSHMLDDDKVDIKDLAEKMYDCVFSRLANGNTPSGSNE</sequence>
<dbReference type="Gene3D" id="1.10.357.10">
    <property type="entry name" value="Tetracycline Repressor, domain 2"/>
    <property type="match status" value="1"/>
</dbReference>
<reference evidence="4" key="1">
    <citation type="journal article" date="2021" name="PeerJ">
        <title>Extensive microbial diversity within the chicken gut microbiome revealed by metagenomics and culture.</title>
        <authorList>
            <person name="Gilroy R."/>
            <person name="Ravi A."/>
            <person name="Getino M."/>
            <person name="Pursley I."/>
            <person name="Horton D.L."/>
            <person name="Alikhan N.F."/>
            <person name="Baker D."/>
            <person name="Gharbi K."/>
            <person name="Hall N."/>
            <person name="Watson M."/>
            <person name="Adriaenssens E.M."/>
            <person name="Foster-Nyarko E."/>
            <person name="Jarju S."/>
            <person name="Secka A."/>
            <person name="Antonio M."/>
            <person name="Oren A."/>
            <person name="Chaudhuri R.R."/>
            <person name="La Ragione R."/>
            <person name="Hildebrand F."/>
            <person name="Pallen M.J."/>
        </authorList>
    </citation>
    <scope>NUCLEOTIDE SEQUENCE</scope>
    <source>
        <strain evidence="4">CHK188-16595</strain>
    </source>
</reference>
<evidence type="ECO:0000313" key="5">
    <source>
        <dbReference type="Proteomes" id="UP000823877"/>
    </source>
</evidence>
<evidence type="ECO:0000256" key="1">
    <source>
        <dbReference type="ARBA" id="ARBA00023125"/>
    </source>
</evidence>
<dbReference type="InterPro" id="IPR050624">
    <property type="entry name" value="HTH-type_Tx_Regulator"/>
</dbReference>
<protein>
    <submittedName>
        <fullName evidence="4">TetR/AcrR family transcriptional regulator C-terminal domain-containing protein</fullName>
    </submittedName>
</protein>
<dbReference type="AlphaFoldDB" id="A0A9D2S8M6"/>
<reference evidence="4" key="2">
    <citation type="submission" date="2021-04" db="EMBL/GenBank/DDBJ databases">
        <authorList>
            <person name="Gilroy R."/>
        </authorList>
    </citation>
    <scope>NUCLEOTIDE SEQUENCE</scope>
    <source>
        <strain evidence="4">CHK188-16595</strain>
    </source>
</reference>
<dbReference type="Pfam" id="PF14278">
    <property type="entry name" value="TetR_C_8"/>
    <property type="match status" value="1"/>
</dbReference>
<proteinExistence type="predicted"/>
<keyword evidence="1 2" id="KW-0238">DNA-binding</keyword>
<evidence type="ECO:0000259" key="3">
    <source>
        <dbReference type="PROSITE" id="PS50977"/>
    </source>
</evidence>
<dbReference type="Proteomes" id="UP000823877">
    <property type="component" value="Unassembled WGS sequence"/>
</dbReference>
<dbReference type="InterPro" id="IPR009057">
    <property type="entry name" value="Homeodomain-like_sf"/>
</dbReference>
<dbReference type="PROSITE" id="PS50977">
    <property type="entry name" value="HTH_TETR_2"/>
    <property type="match status" value="1"/>
</dbReference>
<accession>A0A9D2S8M6</accession>
<dbReference type="SUPFAM" id="SSF46689">
    <property type="entry name" value="Homeodomain-like"/>
    <property type="match status" value="1"/>
</dbReference>
<dbReference type="InterPro" id="IPR001647">
    <property type="entry name" value="HTH_TetR"/>
</dbReference>
<name>A0A9D2S8M6_9FIRM</name>
<dbReference type="Pfam" id="PF00440">
    <property type="entry name" value="TetR_N"/>
    <property type="match status" value="1"/>
</dbReference>
<dbReference type="EMBL" id="DWXN01000010">
    <property type="protein sequence ID" value="HJB75013.1"/>
    <property type="molecule type" value="Genomic_DNA"/>
</dbReference>
<gene>
    <name evidence="4" type="ORF">IAA37_04975</name>
</gene>
<evidence type="ECO:0000256" key="2">
    <source>
        <dbReference type="PROSITE-ProRule" id="PRU00335"/>
    </source>
</evidence>
<dbReference type="PANTHER" id="PTHR43479">
    <property type="entry name" value="ACREF/ENVCD OPERON REPRESSOR-RELATED"/>
    <property type="match status" value="1"/>
</dbReference>
<organism evidence="4 5">
    <name type="scientific">Candidatus Eubacterium faecale</name>
    <dbReference type="NCBI Taxonomy" id="2838568"/>
    <lineage>
        <taxon>Bacteria</taxon>
        <taxon>Bacillati</taxon>
        <taxon>Bacillota</taxon>
        <taxon>Clostridia</taxon>
        <taxon>Eubacteriales</taxon>
        <taxon>Eubacteriaceae</taxon>
        <taxon>Eubacterium</taxon>
    </lineage>
</organism>
<feature type="domain" description="HTH tetR-type" evidence="3">
    <location>
        <begin position="3"/>
        <end position="63"/>
    </location>
</feature>
<dbReference type="GO" id="GO:0003677">
    <property type="term" value="F:DNA binding"/>
    <property type="evidence" value="ECO:0007669"/>
    <property type="project" value="UniProtKB-UniRule"/>
</dbReference>
<dbReference type="PANTHER" id="PTHR43479:SF11">
    <property type="entry name" value="ACREF_ENVCD OPERON REPRESSOR-RELATED"/>
    <property type="match status" value="1"/>
</dbReference>